<dbReference type="GO" id="GO:0006777">
    <property type="term" value="P:Mo-molybdopterin cofactor biosynthetic process"/>
    <property type="evidence" value="ECO:0007669"/>
    <property type="project" value="UniProtKB-UniRule"/>
</dbReference>
<dbReference type="GO" id="GO:0061599">
    <property type="term" value="F:molybdopterin molybdotransferase activity"/>
    <property type="evidence" value="ECO:0007669"/>
    <property type="project" value="UniProtKB-UniRule"/>
</dbReference>
<dbReference type="SUPFAM" id="SSF63882">
    <property type="entry name" value="MoeA N-terminal region -like"/>
    <property type="match status" value="1"/>
</dbReference>
<name>A0A7K1FT45_9ACTN</name>
<evidence type="ECO:0000256" key="11">
    <source>
        <dbReference type="RuleBase" id="RU365090"/>
    </source>
</evidence>
<dbReference type="Gene3D" id="3.90.105.10">
    <property type="entry name" value="Molybdopterin biosynthesis moea protein, domain 2"/>
    <property type="match status" value="1"/>
</dbReference>
<keyword evidence="7 11" id="KW-0479">Metal-binding</keyword>
<dbReference type="SMART" id="SM00852">
    <property type="entry name" value="MoCF_biosynth"/>
    <property type="match status" value="1"/>
</dbReference>
<comment type="similarity">
    <text evidence="4 11">Belongs to the MoeA family.</text>
</comment>
<protein>
    <recommendedName>
        <fullName evidence="11">Molybdopterin molybdenumtransferase</fullName>
        <ecNumber evidence="11">2.10.1.1</ecNumber>
    </recommendedName>
</protein>
<dbReference type="InterPro" id="IPR005110">
    <property type="entry name" value="MoeA_linker/N"/>
</dbReference>
<dbReference type="AlphaFoldDB" id="A0A7K1FT45"/>
<evidence type="ECO:0000256" key="4">
    <source>
        <dbReference type="ARBA" id="ARBA00010763"/>
    </source>
</evidence>
<comment type="pathway">
    <text evidence="3 11">Cofactor biosynthesis; molybdopterin biosynthesis.</text>
</comment>
<gene>
    <name evidence="13" type="ORF">GIS00_25495</name>
</gene>
<feature type="domain" description="MoaB/Mog" evidence="12">
    <location>
        <begin position="175"/>
        <end position="316"/>
    </location>
</feature>
<dbReference type="Pfam" id="PF00994">
    <property type="entry name" value="MoCF_biosynth"/>
    <property type="match status" value="1"/>
</dbReference>
<dbReference type="InterPro" id="IPR005111">
    <property type="entry name" value="MoeA_C_domain_IV"/>
</dbReference>
<dbReference type="CDD" id="cd00887">
    <property type="entry name" value="MoeA"/>
    <property type="match status" value="1"/>
</dbReference>
<evidence type="ECO:0000256" key="6">
    <source>
        <dbReference type="ARBA" id="ARBA00022679"/>
    </source>
</evidence>
<dbReference type="RefSeq" id="WP_154771281.1">
    <property type="nucleotide sequence ID" value="NZ_WLYK01000017.1"/>
</dbReference>
<dbReference type="GO" id="GO:0005829">
    <property type="term" value="C:cytosol"/>
    <property type="evidence" value="ECO:0007669"/>
    <property type="project" value="TreeGrafter"/>
</dbReference>
<evidence type="ECO:0000313" key="14">
    <source>
        <dbReference type="Proteomes" id="UP000460221"/>
    </source>
</evidence>
<evidence type="ECO:0000256" key="10">
    <source>
        <dbReference type="ARBA" id="ARBA00047317"/>
    </source>
</evidence>
<dbReference type="Gene3D" id="2.40.340.10">
    <property type="entry name" value="MoeA, C-terminal, domain IV"/>
    <property type="match status" value="1"/>
</dbReference>
<dbReference type="GO" id="GO:0046872">
    <property type="term" value="F:metal ion binding"/>
    <property type="evidence" value="ECO:0007669"/>
    <property type="project" value="UniProtKB-UniRule"/>
</dbReference>
<dbReference type="Pfam" id="PF03454">
    <property type="entry name" value="MoeA_C"/>
    <property type="match status" value="1"/>
</dbReference>
<dbReference type="Gene3D" id="2.170.190.11">
    <property type="entry name" value="Molybdopterin biosynthesis moea protein, domain 3"/>
    <property type="match status" value="1"/>
</dbReference>
<evidence type="ECO:0000256" key="7">
    <source>
        <dbReference type="ARBA" id="ARBA00022723"/>
    </source>
</evidence>
<keyword evidence="14" id="KW-1185">Reference proteome</keyword>
<evidence type="ECO:0000256" key="3">
    <source>
        <dbReference type="ARBA" id="ARBA00005046"/>
    </source>
</evidence>
<dbReference type="SUPFAM" id="SSF53218">
    <property type="entry name" value="Molybdenum cofactor biosynthesis proteins"/>
    <property type="match status" value="1"/>
</dbReference>
<dbReference type="Proteomes" id="UP000460221">
    <property type="component" value="Unassembled WGS sequence"/>
</dbReference>
<dbReference type="FunFam" id="3.40.980.10:FF:000004">
    <property type="entry name" value="Molybdopterin molybdenumtransferase"/>
    <property type="match status" value="1"/>
</dbReference>
<proteinExistence type="inferred from homology"/>
<dbReference type="EC" id="2.10.1.1" evidence="11"/>
<dbReference type="UniPathway" id="UPA00344"/>
<dbReference type="InterPro" id="IPR036688">
    <property type="entry name" value="MoeA_C_domain_IV_sf"/>
</dbReference>
<keyword evidence="9 11" id="KW-0501">Molybdenum cofactor biosynthesis</keyword>
<accession>A0A7K1FT45</accession>
<evidence type="ECO:0000256" key="9">
    <source>
        <dbReference type="ARBA" id="ARBA00023150"/>
    </source>
</evidence>
<comment type="caution">
    <text evidence="13">The sequence shown here is derived from an EMBL/GenBank/DDBJ whole genome shotgun (WGS) entry which is preliminary data.</text>
</comment>
<evidence type="ECO:0000256" key="8">
    <source>
        <dbReference type="ARBA" id="ARBA00022842"/>
    </source>
</evidence>
<dbReference type="InterPro" id="IPR001453">
    <property type="entry name" value="MoaB/Mog_dom"/>
</dbReference>
<dbReference type="NCBIfam" id="NF045515">
    <property type="entry name" value="Glp_gephyrin"/>
    <property type="match status" value="1"/>
</dbReference>
<organism evidence="13 14">
    <name type="scientific">Nakamurella alba</name>
    <dbReference type="NCBI Taxonomy" id="2665158"/>
    <lineage>
        <taxon>Bacteria</taxon>
        <taxon>Bacillati</taxon>
        <taxon>Actinomycetota</taxon>
        <taxon>Actinomycetes</taxon>
        <taxon>Nakamurellales</taxon>
        <taxon>Nakamurellaceae</taxon>
        <taxon>Nakamurella</taxon>
    </lineage>
</organism>
<evidence type="ECO:0000256" key="2">
    <source>
        <dbReference type="ARBA" id="ARBA00002901"/>
    </source>
</evidence>
<comment type="cofactor">
    <cofactor evidence="1 11">
        <name>Mg(2+)</name>
        <dbReference type="ChEBI" id="CHEBI:18420"/>
    </cofactor>
</comment>
<dbReference type="NCBIfam" id="TIGR00177">
    <property type="entry name" value="molyb_syn"/>
    <property type="match status" value="1"/>
</dbReference>
<dbReference type="InterPro" id="IPR036425">
    <property type="entry name" value="MoaB/Mog-like_dom_sf"/>
</dbReference>
<dbReference type="PANTHER" id="PTHR10192:SF5">
    <property type="entry name" value="GEPHYRIN"/>
    <property type="match status" value="1"/>
</dbReference>
<evidence type="ECO:0000256" key="5">
    <source>
        <dbReference type="ARBA" id="ARBA00022505"/>
    </source>
</evidence>
<dbReference type="InterPro" id="IPR038987">
    <property type="entry name" value="MoeA-like"/>
</dbReference>
<dbReference type="EMBL" id="WLYK01000017">
    <property type="protein sequence ID" value="MTD17291.1"/>
    <property type="molecule type" value="Genomic_DNA"/>
</dbReference>
<dbReference type="PANTHER" id="PTHR10192">
    <property type="entry name" value="MOLYBDOPTERIN BIOSYNTHESIS PROTEIN"/>
    <property type="match status" value="1"/>
</dbReference>
<evidence type="ECO:0000313" key="13">
    <source>
        <dbReference type="EMBL" id="MTD17291.1"/>
    </source>
</evidence>
<keyword evidence="8 11" id="KW-0460">Magnesium</keyword>
<reference evidence="13 14" key="1">
    <citation type="submission" date="2019-11" db="EMBL/GenBank/DDBJ databases">
        <authorList>
            <person name="Jiang L.-Q."/>
        </authorList>
    </citation>
    <scope>NUCLEOTIDE SEQUENCE [LARGE SCALE GENOMIC DNA]</scope>
    <source>
        <strain evidence="13 14">YIM 132087</strain>
    </source>
</reference>
<comment type="catalytic activity">
    <reaction evidence="10">
        <text>adenylyl-molybdopterin + molybdate = Mo-molybdopterin + AMP + H(+)</text>
        <dbReference type="Rhea" id="RHEA:35047"/>
        <dbReference type="ChEBI" id="CHEBI:15378"/>
        <dbReference type="ChEBI" id="CHEBI:36264"/>
        <dbReference type="ChEBI" id="CHEBI:62727"/>
        <dbReference type="ChEBI" id="CHEBI:71302"/>
        <dbReference type="ChEBI" id="CHEBI:456215"/>
        <dbReference type="EC" id="2.10.1.1"/>
    </reaction>
</comment>
<dbReference type="SUPFAM" id="SSF63867">
    <property type="entry name" value="MoeA C-terminal domain-like"/>
    <property type="match status" value="1"/>
</dbReference>
<keyword evidence="5 11" id="KW-0500">Molybdenum</keyword>
<dbReference type="Pfam" id="PF03453">
    <property type="entry name" value="MoeA_N"/>
    <property type="match status" value="1"/>
</dbReference>
<dbReference type="Gene3D" id="3.40.980.10">
    <property type="entry name" value="MoaB/Mog-like domain"/>
    <property type="match status" value="1"/>
</dbReference>
<comment type="function">
    <text evidence="2 11">Catalyzes the insertion of molybdate into adenylated molybdopterin with the concomitant release of AMP.</text>
</comment>
<keyword evidence="6 11" id="KW-0808">Transferase</keyword>
<evidence type="ECO:0000259" key="12">
    <source>
        <dbReference type="SMART" id="SM00852"/>
    </source>
</evidence>
<sequence>MRPVEEHAAVVTALLPPAPTVDVPLAAALGQVLARDIPAPISLPPFANSAMDGYAVRAADLTSFPIELPVSQDIPAGRQDVGPLAPGTAARIMTGAPMPADADTIVQVERTDGGVDRVRIDSAPPAGVHVRTVGEDVVAGSLLLPAGSVVHGPQIGVAAAVGLATLPVRRAVRILVLSTGTELVAPGQPLGPGQIYESNSAMLAAAIREAGGEPVLAHFVSDDVDEFSDRLASAAAEVDLVLTSGGVSAGAYEVVKDALTGRGVEFAKVAMQPGMPQGAGHVTLPDGRAVAMVTLPGNPVSSYVSFEVFVRPAIRAAIGHPDPLRPAVRVPLSVGLESPDGKRQFRRGVLDTVAGTVAPWGGPGSHLLAWLAGADAMIVVPESVTSLAAGDEVEVWLLS</sequence>
<dbReference type="InterPro" id="IPR036135">
    <property type="entry name" value="MoeA_linker/N_sf"/>
</dbReference>
<evidence type="ECO:0000256" key="1">
    <source>
        <dbReference type="ARBA" id="ARBA00001946"/>
    </source>
</evidence>